<dbReference type="SUPFAM" id="SSF88697">
    <property type="entry name" value="PUA domain-like"/>
    <property type="match status" value="1"/>
</dbReference>
<evidence type="ECO:0000313" key="3">
    <source>
        <dbReference type="Proteomes" id="UP000254331"/>
    </source>
</evidence>
<reference evidence="2 3" key="1">
    <citation type="submission" date="2018-06" db="EMBL/GenBank/DDBJ databases">
        <authorList>
            <consortium name="Pathogen Informatics"/>
            <person name="Doyle S."/>
        </authorList>
    </citation>
    <scope>NUCLEOTIDE SEQUENCE [LARGE SCALE GENOMIC DNA]</scope>
    <source>
        <strain evidence="2 3">NCTC10376</strain>
    </source>
</reference>
<dbReference type="EMBL" id="UGTW01000001">
    <property type="protein sequence ID" value="SUC15915.1"/>
    <property type="molecule type" value="Genomic_DNA"/>
</dbReference>
<accession>A0A379F8H3</accession>
<protein>
    <submittedName>
        <fullName evidence="2">Domain of Uncharacterized Function with PDB structure</fullName>
    </submittedName>
</protein>
<dbReference type="InterPro" id="IPR039440">
    <property type="entry name" value="DUF3850"/>
</dbReference>
<gene>
    <name evidence="2" type="ORF">NCTC10376_01797</name>
</gene>
<evidence type="ECO:0000313" key="2">
    <source>
        <dbReference type="EMBL" id="SUC15915.1"/>
    </source>
</evidence>
<dbReference type="InterPro" id="IPR015947">
    <property type="entry name" value="PUA-like_sf"/>
</dbReference>
<organism evidence="2 3">
    <name type="scientific">Proteus vulgaris</name>
    <dbReference type="NCBI Taxonomy" id="585"/>
    <lineage>
        <taxon>Bacteria</taxon>
        <taxon>Pseudomonadati</taxon>
        <taxon>Pseudomonadota</taxon>
        <taxon>Gammaproteobacteria</taxon>
        <taxon>Enterobacterales</taxon>
        <taxon>Morganellaceae</taxon>
        <taxon>Proteus</taxon>
    </lineage>
</organism>
<proteinExistence type="predicted"/>
<dbReference type="AlphaFoldDB" id="A0A379F8H3"/>
<dbReference type="Pfam" id="PF12961">
    <property type="entry name" value="DUF3850"/>
    <property type="match status" value="1"/>
</dbReference>
<dbReference type="Proteomes" id="UP000254331">
    <property type="component" value="Unassembled WGS sequence"/>
</dbReference>
<evidence type="ECO:0000259" key="1">
    <source>
        <dbReference type="Pfam" id="PF12961"/>
    </source>
</evidence>
<name>A0A379F8H3_PROVU</name>
<feature type="domain" description="DUF3850" evidence="1">
    <location>
        <begin position="5"/>
        <end position="75"/>
    </location>
</feature>
<dbReference type="Gene3D" id="2.30.130.30">
    <property type="entry name" value="Hypothetical protein"/>
    <property type="match status" value="1"/>
</dbReference>
<sequence>MQRYTHELKVKPQYFKQALTGERKAECRRADRDFQVGDILVLREFNSIPPREFRHLFHYGEYTGNVIRAVITNITCINSIIPELGDKPKFVMLSFSIIEDDE</sequence>
<dbReference type="RefSeq" id="WP_115370555.1">
    <property type="nucleotide sequence ID" value="NZ_UGTW01000001.1"/>
</dbReference>